<dbReference type="InterPro" id="IPR027417">
    <property type="entry name" value="P-loop_NTPase"/>
</dbReference>
<dbReference type="Gene3D" id="3.40.50.300">
    <property type="entry name" value="P-loop containing nucleotide triphosphate hydrolases"/>
    <property type="match status" value="1"/>
</dbReference>
<sequence>VSENGFKERRMEQERIGDRQQYISSCRLLSAKISVGFIGYPNVGKSSIVNTLRKKKVCKTAPIAGETKVWQYVMLMRRIYMIDCPGVVYPQGDSETQIILKGVSV</sequence>
<feature type="non-terminal residue" evidence="4">
    <location>
        <position position="1"/>
    </location>
</feature>
<name>A0A0C2C047_9BILA</name>
<evidence type="ECO:0000313" key="5">
    <source>
        <dbReference type="Proteomes" id="UP000054047"/>
    </source>
</evidence>
<proteinExistence type="predicted"/>
<protein>
    <recommendedName>
        <fullName evidence="3">G domain-containing protein</fullName>
    </recommendedName>
</protein>
<dbReference type="EMBL" id="KN790232">
    <property type="protein sequence ID" value="KIH42987.1"/>
    <property type="molecule type" value="Genomic_DNA"/>
</dbReference>
<evidence type="ECO:0000313" key="4">
    <source>
        <dbReference type="EMBL" id="KIH42987.1"/>
    </source>
</evidence>
<dbReference type="GO" id="GO:0005525">
    <property type="term" value="F:GTP binding"/>
    <property type="evidence" value="ECO:0007669"/>
    <property type="project" value="UniProtKB-KW"/>
</dbReference>
<feature type="domain" description="G" evidence="3">
    <location>
        <begin position="35"/>
        <end position="96"/>
    </location>
</feature>
<dbReference type="PANTHER" id="PTHR11089:SF9">
    <property type="entry name" value="NUCLEOLAR GTP-BINDING PROTEIN 2"/>
    <property type="match status" value="1"/>
</dbReference>
<dbReference type="GO" id="GO:0005730">
    <property type="term" value="C:nucleolus"/>
    <property type="evidence" value="ECO:0007669"/>
    <property type="project" value="TreeGrafter"/>
</dbReference>
<keyword evidence="1" id="KW-0547">Nucleotide-binding</keyword>
<dbReference type="OrthoDB" id="444945at2759"/>
<dbReference type="PANTHER" id="PTHR11089">
    <property type="entry name" value="GTP-BINDING PROTEIN-RELATED"/>
    <property type="match status" value="1"/>
</dbReference>
<evidence type="ECO:0000259" key="3">
    <source>
        <dbReference type="Pfam" id="PF01926"/>
    </source>
</evidence>
<keyword evidence="2" id="KW-0342">GTP-binding</keyword>
<reference evidence="4 5" key="1">
    <citation type="submission" date="2013-12" db="EMBL/GenBank/DDBJ databases">
        <title>Draft genome of the parsitic nematode Ancylostoma duodenale.</title>
        <authorList>
            <person name="Mitreva M."/>
        </authorList>
    </citation>
    <scope>NUCLEOTIDE SEQUENCE [LARGE SCALE GENOMIC DNA]</scope>
    <source>
        <strain evidence="4 5">Zhejiang</strain>
    </source>
</reference>
<organism evidence="4 5">
    <name type="scientific">Ancylostoma duodenale</name>
    <dbReference type="NCBI Taxonomy" id="51022"/>
    <lineage>
        <taxon>Eukaryota</taxon>
        <taxon>Metazoa</taxon>
        <taxon>Ecdysozoa</taxon>
        <taxon>Nematoda</taxon>
        <taxon>Chromadorea</taxon>
        <taxon>Rhabditida</taxon>
        <taxon>Rhabditina</taxon>
        <taxon>Rhabditomorpha</taxon>
        <taxon>Strongyloidea</taxon>
        <taxon>Ancylostomatidae</taxon>
        <taxon>Ancylostomatinae</taxon>
        <taxon>Ancylostoma</taxon>
    </lineage>
</organism>
<dbReference type="AlphaFoldDB" id="A0A0C2C047"/>
<dbReference type="PRINTS" id="PR00326">
    <property type="entry name" value="GTP1OBG"/>
</dbReference>
<dbReference type="InterPro" id="IPR006073">
    <property type="entry name" value="GTP-bd"/>
</dbReference>
<dbReference type="InterPro" id="IPR050755">
    <property type="entry name" value="TRAFAC_YlqF/YawG_RiboMat"/>
</dbReference>
<evidence type="ECO:0000256" key="1">
    <source>
        <dbReference type="ARBA" id="ARBA00022741"/>
    </source>
</evidence>
<evidence type="ECO:0000256" key="2">
    <source>
        <dbReference type="ARBA" id="ARBA00023134"/>
    </source>
</evidence>
<dbReference type="Proteomes" id="UP000054047">
    <property type="component" value="Unassembled WGS sequence"/>
</dbReference>
<gene>
    <name evidence="4" type="ORF">ANCDUO_27021</name>
</gene>
<accession>A0A0C2C047</accession>
<dbReference type="SUPFAM" id="SSF52540">
    <property type="entry name" value="P-loop containing nucleoside triphosphate hydrolases"/>
    <property type="match status" value="1"/>
</dbReference>
<dbReference type="Pfam" id="PF01926">
    <property type="entry name" value="MMR_HSR1"/>
    <property type="match status" value="1"/>
</dbReference>
<keyword evidence="5" id="KW-1185">Reference proteome</keyword>